<protein>
    <submittedName>
        <fullName evidence="5">Sushi domain-containing protein</fullName>
    </submittedName>
</protein>
<keyword evidence="2" id="KW-0768">Sushi</keyword>
<evidence type="ECO:0000313" key="5">
    <source>
        <dbReference type="WBParaSite" id="EEL_0000194301-mRNA-1"/>
    </source>
</evidence>
<dbReference type="Proteomes" id="UP000050640">
    <property type="component" value="Unplaced"/>
</dbReference>
<name>A0A0R3RKD4_9BILA</name>
<dbReference type="InterPro" id="IPR035976">
    <property type="entry name" value="Sushi/SCR/CCP_sf"/>
</dbReference>
<evidence type="ECO:0000256" key="1">
    <source>
        <dbReference type="ARBA" id="ARBA00023157"/>
    </source>
</evidence>
<evidence type="ECO:0000256" key="2">
    <source>
        <dbReference type="PROSITE-ProRule" id="PRU00302"/>
    </source>
</evidence>
<keyword evidence="4" id="KW-1185">Reference proteome</keyword>
<dbReference type="InterPro" id="IPR000436">
    <property type="entry name" value="Sushi_SCR_CCP_dom"/>
</dbReference>
<proteinExistence type="predicted"/>
<feature type="domain" description="Sushi" evidence="3">
    <location>
        <begin position="15"/>
        <end position="65"/>
    </location>
</feature>
<dbReference type="SUPFAM" id="SSF57535">
    <property type="entry name" value="Complement control module/SCR domain"/>
    <property type="match status" value="1"/>
</dbReference>
<reference evidence="5" key="1">
    <citation type="submission" date="2017-02" db="UniProtKB">
        <authorList>
            <consortium name="WormBaseParasite"/>
        </authorList>
    </citation>
    <scope>IDENTIFICATION</scope>
</reference>
<sequence length="72" mass="7929">MIEKFRDATTDLSLLLCAEKPTALKAVPLGSTVTLKCPDGQRLFGNMESKCVKGIWKPLLGTCVDDKRILSY</sequence>
<accession>A0A0R3RKD4</accession>
<dbReference type="PROSITE" id="PS50923">
    <property type="entry name" value="SUSHI"/>
    <property type="match status" value="1"/>
</dbReference>
<dbReference type="AlphaFoldDB" id="A0A0R3RKD4"/>
<evidence type="ECO:0000259" key="3">
    <source>
        <dbReference type="PROSITE" id="PS50923"/>
    </source>
</evidence>
<comment type="caution">
    <text evidence="2">Lacks conserved residue(s) required for the propagation of feature annotation.</text>
</comment>
<dbReference type="WBParaSite" id="EEL_0000194301-mRNA-1">
    <property type="protein sequence ID" value="EEL_0000194301-mRNA-1"/>
    <property type="gene ID" value="EEL_0000194301"/>
</dbReference>
<evidence type="ECO:0000313" key="4">
    <source>
        <dbReference type="Proteomes" id="UP000050640"/>
    </source>
</evidence>
<dbReference type="Gene3D" id="2.10.70.10">
    <property type="entry name" value="Complement Module, domain 1"/>
    <property type="match status" value="1"/>
</dbReference>
<organism evidence="4 5">
    <name type="scientific">Elaeophora elaphi</name>
    <dbReference type="NCBI Taxonomy" id="1147741"/>
    <lineage>
        <taxon>Eukaryota</taxon>
        <taxon>Metazoa</taxon>
        <taxon>Ecdysozoa</taxon>
        <taxon>Nematoda</taxon>
        <taxon>Chromadorea</taxon>
        <taxon>Rhabditida</taxon>
        <taxon>Spirurina</taxon>
        <taxon>Spiruromorpha</taxon>
        <taxon>Filarioidea</taxon>
        <taxon>Onchocercidae</taxon>
        <taxon>Elaeophora</taxon>
    </lineage>
</organism>
<keyword evidence="1" id="KW-1015">Disulfide bond</keyword>